<organism evidence="1">
    <name type="scientific">Bracon brevicornis</name>
    <dbReference type="NCBI Taxonomy" id="1563983"/>
    <lineage>
        <taxon>Eukaryota</taxon>
        <taxon>Metazoa</taxon>
        <taxon>Ecdysozoa</taxon>
        <taxon>Arthropoda</taxon>
        <taxon>Hexapoda</taxon>
        <taxon>Insecta</taxon>
        <taxon>Pterygota</taxon>
        <taxon>Neoptera</taxon>
        <taxon>Endopterygota</taxon>
        <taxon>Hymenoptera</taxon>
        <taxon>Apocrita</taxon>
        <taxon>Ichneumonoidea</taxon>
        <taxon>Braconidae</taxon>
        <taxon>Braconinae</taxon>
        <taxon>Bracon</taxon>
    </lineage>
</organism>
<dbReference type="InterPro" id="IPR045028">
    <property type="entry name" value="DinG/Rad3-like"/>
</dbReference>
<dbReference type="Gene3D" id="3.40.50.300">
    <property type="entry name" value="P-loop containing nucleotide triphosphate hydrolases"/>
    <property type="match status" value="1"/>
</dbReference>
<dbReference type="EMBL" id="CADCXW020000334">
    <property type="protein sequence ID" value="CAD1571951.1"/>
    <property type="molecule type" value="Genomic_DNA"/>
</dbReference>
<dbReference type="PANTHER" id="PTHR11472:SF47">
    <property type="entry name" value="FANCONI ANEMIA GROUP J PROTEIN"/>
    <property type="match status" value="1"/>
</dbReference>
<dbReference type="GO" id="GO:0006289">
    <property type="term" value="P:nucleotide-excision repair"/>
    <property type="evidence" value="ECO:0007669"/>
    <property type="project" value="TreeGrafter"/>
</dbReference>
<dbReference type="PANTHER" id="PTHR11472">
    <property type="entry name" value="DNA REPAIR DEAD HELICASE RAD3/XP-D SUBFAMILY MEMBER"/>
    <property type="match status" value="1"/>
</dbReference>
<dbReference type="GO" id="GO:0005634">
    <property type="term" value="C:nucleus"/>
    <property type="evidence" value="ECO:0007669"/>
    <property type="project" value="TreeGrafter"/>
</dbReference>
<accession>A0A6V7L9E7</accession>
<dbReference type="GO" id="GO:1990918">
    <property type="term" value="P:double-strand break repair involved in meiotic recombination"/>
    <property type="evidence" value="ECO:0007669"/>
    <property type="project" value="TreeGrafter"/>
</dbReference>
<proteinExistence type="predicted"/>
<dbReference type="SUPFAM" id="SSF52540">
    <property type="entry name" value="P-loop containing nucleoside triphosphate hydrolases"/>
    <property type="match status" value="1"/>
</dbReference>
<sequence length="39" mass="4222">MIKACQKKENALLESPTGSGKTLALLCGVLAWRQQFASE</sequence>
<protein>
    <recommendedName>
        <fullName evidence="2">Helicase ATP-binding domain-containing protein</fullName>
    </recommendedName>
</protein>
<gene>
    <name evidence="1" type="ORF">BBRV_LOCUS98376</name>
</gene>
<reference evidence="1" key="1">
    <citation type="submission" date="2020-07" db="EMBL/GenBank/DDBJ databases">
        <authorList>
            <person name="Ferguson B K."/>
        </authorList>
    </citation>
    <scope>NUCLEOTIDE SEQUENCE</scope>
    <source>
        <strain evidence="1">L06</strain>
    </source>
</reference>
<evidence type="ECO:0008006" key="2">
    <source>
        <dbReference type="Google" id="ProtNLM"/>
    </source>
</evidence>
<dbReference type="InterPro" id="IPR027417">
    <property type="entry name" value="P-loop_NTPase"/>
</dbReference>
<dbReference type="GO" id="GO:0003678">
    <property type="term" value="F:DNA helicase activity"/>
    <property type="evidence" value="ECO:0007669"/>
    <property type="project" value="TreeGrafter"/>
</dbReference>
<name>A0A6V7L9E7_9HYME</name>
<evidence type="ECO:0000313" key="1">
    <source>
        <dbReference type="EMBL" id="CAD1571951.1"/>
    </source>
</evidence>
<dbReference type="AlphaFoldDB" id="A0A6V7L9E7"/>